<evidence type="ECO:0000313" key="1">
    <source>
        <dbReference type="EMBL" id="QHT26620.1"/>
    </source>
</evidence>
<proteinExistence type="predicted"/>
<reference evidence="1" key="1">
    <citation type="journal article" date="2020" name="Nature">
        <title>Giant virus diversity and host interactions through global metagenomics.</title>
        <authorList>
            <person name="Schulz F."/>
            <person name="Roux S."/>
            <person name="Paez-Espino D."/>
            <person name="Jungbluth S."/>
            <person name="Walsh D.A."/>
            <person name="Denef V.J."/>
            <person name="McMahon K.D."/>
            <person name="Konstantinidis K.T."/>
            <person name="Eloe-Fadrosh E.A."/>
            <person name="Kyrpides N.C."/>
            <person name="Woyke T."/>
        </authorList>
    </citation>
    <scope>NUCLEOTIDE SEQUENCE</scope>
    <source>
        <strain evidence="1">GVMAG-M-3300023179-2</strain>
    </source>
</reference>
<accession>A0A6C0EDS6</accession>
<organism evidence="1">
    <name type="scientific">viral metagenome</name>
    <dbReference type="NCBI Taxonomy" id="1070528"/>
    <lineage>
        <taxon>unclassified sequences</taxon>
        <taxon>metagenomes</taxon>
        <taxon>organismal metagenomes</taxon>
    </lineage>
</organism>
<sequence length="32" mass="4173">MIYYCFIRYDYKYLFILFIINLFTSNENKLYF</sequence>
<name>A0A6C0EDS6_9ZZZZ</name>
<protein>
    <submittedName>
        <fullName evidence="1">Uncharacterized protein</fullName>
    </submittedName>
</protein>
<dbReference type="EMBL" id="MN739799">
    <property type="protein sequence ID" value="QHT26620.1"/>
    <property type="molecule type" value="Genomic_DNA"/>
</dbReference>
<dbReference type="AlphaFoldDB" id="A0A6C0EDS6"/>